<accession>A0A1G8U958</accession>
<evidence type="ECO:0000256" key="3">
    <source>
        <dbReference type="HAMAP-Rule" id="MF_01384"/>
    </source>
</evidence>
<name>A0A1G8U958_9RHOB</name>
<keyword evidence="3" id="KW-0996">Nickel insertion</keyword>
<dbReference type="PANTHER" id="PTHR33643:SF1">
    <property type="entry name" value="UREASE ACCESSORY PROTEIN D"/>
    <property type="match status" value="1"/>
</dbReference>
<keyword evidence="2 3" id="KW-0143">Chaperone</keyword>
<dbReference type="Pfam" id="PF01774">
    <property type="entry name" value="UreD"/>
    <property type="match status" value="1"/>
</dbReference>
<dbReference type="PANTHER" id="PTHR33643">
    <property type="entry name" value="UREASE ACCESSORY PROTEIN D"/>
    <property type="match status" value="1"/>
</dbReference>
<dbReference type="GO" id="GO:0005737">
    <property type="term" value="C:cytoplasm"/>
    <property type="evidence" value="ECO:0007669"/>
    <property type="project" value="UniProtKB-SubCell"/>
</dbReference>
<dbReference type="GO" id="GO:0016151">
    <property type="term" value="F:nickel cation binding"/>
    <property type="evidence" value="ECO:0007669"/>
    <property type="project" value="UniProtKB-UniRule"/>
</dbReference>
<evidence type="ECO:0000256" key="2">
    <source>
        <dbReference type="ARBA" id="ARBA00023186"/>
    </source>
</evidence>
<reference evidence="4 5" key="1">
    <citation type="submission" date="2016-10" db="EMBL/GenBank/DDBJ databases">
        <authorList>
            <person name="de Groot N.N."/>
        </authorList>
    </citation>
    <scope>NUCLEOTIDE SEQUENCE [LARGE SCALE GENOMIC DNA]</scope>
    <source>
        <strain evidence="4 5">DSM 25294</strain>
    </source>
</reference>
<dbReference type="STRING" id="571298.SAMN04488026_101884"/>
<dbReference type="Proteomes" id="UP000199382">
    <property type="component" value="Unassembled WGS sequence"/>
</dbReference>
<dbReference type="AlphaFoldDB" id="A0A1G8U958"/>
<evidence type="ECO:0000313" key="4">
    <source>
        <dbReference type="EMBL" id="SDJ50144.1"/>
    </source>
</evidence>
<dbReference type="HAMAP" id="MF_01384">
    <property type="entry name" value="UreD"/>
    <property type="match status" value="1"/>
</dbReference>
<keyword evidence="3" id="KW-0963">Cytoplasm</keyword>
<proteinExistence type="inferred from homology"/>
<sequence>MLHCSIWCFTLVSVEIYRHPMFDIEPTDRKLQRARGSARVGFAFSGGRTRLKDLHQSGCAKAMLPQVPGPPEVVFLNTAGGLTGGDQLEFRLDLAAGGQVTGTTQTAERAYESSGGAAAVLCHLSAGAGASLDWLPQETILFDRSSMDRRTRIELDGDARLLFCETLVLGRAAMGETVRQMRLTDRREVLRYGRPVLVDSVRLDRAGLAMAGNPAMLGDARAVALLALVAPGAEDALGSVRRLLDEPGVSAEASGWDGRCLVRLMARDAWPLRRQMVKLLTHIRGTVPPRVWQI</sequence>
<organism evidence="4 5">
    <name type="scientific">Aliiruegeria lutimaris</name>
    <dbReference type="NCBI Taxonomy" id="571298"/>
    <lineage>
        <taxon>Bacteria</taxon>
        <taxon>Pseudomonadati</taxon>
        <taxon>Pseudomonadota</taxon>
        <taxon>Alphaproteobacteria</taxon>
        <taxon>Rhodobacterales</taxon>
        <taxon>Roseobacteraceae</taxon>
        <taxon>Aliiruegeria</taxon>
    </lineage>
</organism>
<comment type="similarity">
    <text evidence="1 3">Belongs to the UreD family.</text>
</comment>
<gene>
    <name evidence="3" type="primary">ureD</name>
    <name evidence="4" type="ORF">SAMN04488026_101884</name>
</gene>
<evidence type="ECO:0000256" key="1">
    <source>
        <dbReference type="ARBA" id="ARBA00007177"/>
    </source>
</evidence>
<dbReference type="InterPro" id="IPR002669">
    <property type="entry name" value="UreD"/>
</dbReference>
<dbReference type="EMBL" id="FNEK01000018">
    <property type="protein sequence ID" value="SDJ50144.1"/>
    <property type="molecule type" value="Genomic_DNA"/>
</dbReference>
<evidence type="ECO:0000313" key="5">
    <source>
        <dbReference type="Proteomes" id="UP000199382"/>
    </source>
</evidence>
<protein>
    <recommendedName>
        <fullName evidence="3">Urease accessory protein UreD</fullName>
    </recommendedName>
</protein>
<comment type="subcellular location">
    <subcellularLocation>
        <location evidence="3">Cytoplasm</location>
    </subcellularLocation>
</comment>
<comment type="subunit">
    <text evidence="3">UreD, UreF and UreG form a complex that acts as a GTP-hydrolysis-dependent molecular chaperone, activating the urease apoprotein by helping to assemble the nickel containing metallocenter of UreC. The UreE protein probably delivers the nickel.</text>
</comment>
<keyword evidence="5" id="KW-1185">Reference proteome</keyword>
<comment type="function">
    <text evidence="3">Required for maturation of urease via the functional incorporation of the urease nickel metallocenter.</text>
</comment>